<keyword evidence="2" id="KW-0732">Signal</keyword>
<accession>A0AAD6YI00</accession>
<evidence type="ECO:0000313" key="3">
    <source>
        <dbReference type="EMBL" id="KAJ7221336.1"/>
    </source>
</evidence>
<evidence type="ECO:0008006" key="5">
    <source>
        <dbReference type="Google" id="ProtNLM"/>
    </source>
</evidence>
<feature type="compositionally biased region" description="Pro residues" evidence="1">
    <location>
        <begin position="94"/>
        <end position="103"/>
    </location>
</feature>
<gene>
    <name evidence="3" type="ORF">GGX14DRAFT_558832</name>
</gene>
<proteinExistence type="predicted"/>
<feature type="region of interest" description="Disordered" evidence="1">
    <location>
        <begin position="83"/>
        <end position="105"/>
    </location>
</feature>
<feature type="chain" id="PRO_5042144773" description="Secreted protein" evidence="2">
    <location>
        <begin position="26"/>
        <end position="163"/>
    </location>
</feature>
<sequence length="163" mass="17586">MEWAIGVALLTPGAAVLCSPQKANAAGRTVLTYTWRRWLDPSRLRARHPSPTLPIVAPRSPAVPAARLPPLTPAELTATEVAATLRNRRQTTTQPPPPPPPGPVRISLRNARDRLVAVQRWSSASTESTRSPSHGGRLSLGVTAWVARGRCARASGVWCWSAR</sequence>
<keyword evidence="4" id="KW-1185">Reference proteome</keyword>
<feature type="signal peptide" evidence="2">
    <location>
        <begin position="1"/>
        <end position="25"/>
    </location>
</feature>
<reference evidence="3" key="1">
    <citation type="submission" date="2023-03" db="EMBL/GenBank/DDBJ databases">
        <title>Massive genome expansion in bonnet fungi (Mycena s.s.) driven by repeated elements and novel gene families across ecological guilds.</title>
        <authorList>
            <consortium name="Lawrence Berkeley National Laboratory"/>
            <person name="Harder C.B."/>
            <person name="Miyauchi S."/>
            <person name="Viragh M."/>
            <person name="Kuo A."/>
            <person name="Thoen E."/>
            <person name="Andreopoulos B."/>
            <person name="Lu D."/>
            <person name="Skrede I."/>
            <person name="Drula E."/>
            <person name="Henrissat B."/>
            <person name="Morin E."/>
            <person name="Kohler A."/>
            <person name="Barry K."/>
            <person name="LaButti K."/>
            <person name="Morin E."/>
            <person name="Salamov A."/>
            <person name="Lipzen A."/>
            <person name="Mereny Z."/>
            <person name="Hegedus B."/>
            <person name="Baldrian P."/>
            <person name="Stursova M."/>
            <person name="Weitz H."/>
            <person name="Taylor A."/>
            <person name="Grigoriev I.V."/>
            <person name="Nagy L.G."/>
            <person name="Martin F."/>
            <person name="Kauserud H."/>
        </authorList>
    </citation>
    <scope>NUCLEOTIDE SEQUENCE</scope>
    <source>
        <strain evidence="3">9144</strain>
    </source>
</reference>
<dbReference type="AlphaFoldDB" id="A0AAD6YI00"/>
<name>A0AAD6YI00_9AGAR</name>
<evidence type="ECO:0000313" key="4">
    <source>
        <dbReference type="Proteomes" id="UP001219525"/>
    </source>
</evidence>
<organism evidence="3 4">
    <name type="scientific">Mycena pura</name>
    <dbReference type="NCBI Taxonomy" id="153505"/>
    <lineage>
        <taxon>Eukaryota</taxon>
        <taxon>Fungi</taxon>
        <taxon>Dikarya</taxon>
        <taxon>Basidiomycota</taxon>
        <taxon>Agaricomycotina</taxon>
        <taxon>Agaricomycetes</taxon>
        <taxon>Agaricomycetidae</taxon>
        <taxon>Agaricales</taxon>
        <taxon>Marasmiineae</taxon>
        <taxon>Mycenaceae</taxon>
        <taxon>Mycena</taxon>
    </lineage>
</organism>
<dbReference type="EMBL" id="JARJCW010000008">
    <property type="protein sequence ID" value="KAJ7221336.1"/>
    <property type="molecule type" value="Genomic_DNA"/>
</dbReference>
<evidence type="ECO:0000256" key="1">
    <source>
        <dbReference type="SAM" id="MobiDB-lite"/>
    </source>
</evidence>
<evidence type="ECO:0000256" key="2">
    <source>
        <dbReference type="SAM" id="SignalP"/>
    </source>
</evidence>
<comment type="caution">
    <text evidence="3">The sequence shown here is derived from an EMBL/GenBank/DDBJ whole genome shotgun (WGS) entry which is preliminary data.</text>
</comment>
<dbReference type="Proteomes" id="UP001219525">
    <property type="component" value="Unassembled WGS sequence"/>
</dbReference>
<protein>
    <recommendedName>
        <fullName evidence="5">Secreted protein</fullName>
    </recommendedName>
</protein>